<dbReference type="SUPFAM" id="SSF89895">
    <property type="entry name" value="FYSH domain"/>
    <property type="match status" value="1"/>
</dbReference>
<evidence type="ECO:0000256" key="5">
    <source>
        <dbReference type="ARBA" id="ARBA00022517"/>
    </source>
</evidence>
<evidence type="ECO:0000259" key="11">
    <source>
        <dbReference type="Pfam" id="PF20268"/>
    </source>
</evidence>
<gene>
    <name evidence="12" type="ORF">Cboi02_000012300</name>
</gene>
<dbReference type="NCBIfam" id="TIGR00291">
    <property type="entry name" value="RNA_SBDS"/>
    <property type="match status" value="1"/>
</dbReference>
<dbReference type="SUPFAM" id="SSF109728">
    <property type="entry name" value="Hypothetical protein AF0491, middle domain"/>
    <property type="match status" value="1"/>
</dbReference>
<dbReference type="GO" id="GO:0042256">
    <property type="term" value="P:cytosolic ribosome assembly"/>
    <property type="evidence" value="ECO:0007669"/>
    <property type="project" value="InterPro"/>
</dbReference>
<comment type="similarity">
    <text evidence="3">Belongs to the SDO1/SBDS family.</text>
</comment>
<evidence type="ECO:0000259" key="9">
    <source>
        <dbReference type="Pfam" id="PF01172"/>
    </source>
</evidence>
<dbReference type="EMBL" id="BSXN01000020">
    <property type="protein sequence ID" value="GME66669.1"/>
    <property type="molecule type" value="Genomic_DNA"/>
</dbReference>
<protein>
    <recommendedName>
        <fullName evidence="8">Ribosome maturation protein SDO1</fullName>
    </recommendedName>
</protein>
<dbReference type="Pfam" id="PF01172">
    <property type="entry name" value="SBDS_N"/>
    <property type="match status" value="1"/>
</dbReference>
<dbReference type="PANTHER" id="PTHR10927:SF1">
    <property type="entry name" value="RIBOSOME MATURATION PROTEIN SBDS"/>
    <property type="match status" value="1"/>
</dbReference>
<evidence type="ECO:0000313" key="12">
    <source>
        <dbReference type="EMBL" id="GME66669.1"/>
    </source>
</evidence>
<evidence type="ECO:0000256" key="3">
    <source>
        <dbReference type="ARBA" id="ARBA00007433"/>
    </source>
</evidence>
<dbReference type="GO" id="GO:0005737">
    <property type="term" value="C:cytoplasm"/>
    <property type="evidence" value="ECO:0007669"/>
    <property type="project" value="UniProtKB-SubCell"/>
</dbReference>
<keyword evidence="4" id="KW-0963">Cytoplasm</keyword>
<proteinExistence type="inferred from homology"/>
<evidence type="ECO:0000256" key="2">
    <source>
        <dbReference type="ARBA" id="ARBA00004496"/>
    </source>
</evidence>
<comment type="subcellular location">
    <subcellularLocation>
        <location evidence="2">Cytoplasm</location>
    </subcellularLocation>
    <subcellularLocation>
        <location evidence="1">Nucleus</location>
    </subcellularLocation>
</comment>
<evidence type="ECO:0000256" key="4">
    <source>
        <dbReference type="ARBA" id="ARBA00022490"/>
    </source>
</evidence>
<dbReference type="InterPro" id="IPR019783">
    <property type="entry name" value="SDO1/SBDS_N"/>
</dbReference>
<dbReference type="PANTHER" id="PTHR10927">
    <property type="entry name" value="RIBOSOME MATURATION PROTEIN SBDS"/>
    <property type="match status" value="1"/>
</dbReference>
<comment type="subunit">
    <text evidence="7">Associates with the 60S ribosomal subunit.</text>
</comment>
<dbReference type="InterPro" id="IPR039100">
    <property type="entry name" value="Sdo1/SBDS-like"/>
</dbReference>
<evidence type="ECO:0000256" key="6">
    <source>
        <dbReference type="ARBA" id="ARBA00023242"/>
    </source>
</evidence>
<evidence type="ECO:0000256" key="8">
    <source>
        <dbReference type="ARBA" id="ARBA00071414"/>
    </source>
</evidence>
<sequence length="273" mass="30788">MGKINQPSTQIKLTNVSLVRMKKGKKRFEIACYQNKVQDWRSGVEKDISEVLQIEQVFTNVSKGQVAPHDELSKSFGTNDLEKIVLEILNKGEIQLSEKERGLKNEQLTNEILQIISSKCINPKSKKRYPPTMILKALNELKFNITGSGVGNSGTNNNQGGKIAKVRALEAIKVLVKEQIIPIARAKMKVKITMDNKDAKKVLSDNDGIFKKNLLGKVEDEEWDEKWECITIIEPENYKEIMEYIDGSKIKINKKGSIEVLNMAVIDESGNDL</sequence>
<dbReference type="Gene3D" id="3.30.70.240">
    <property type="match status" value="1"/>
</dbReference>
<dbReference type="Gene3D" id="3.30.1250.10">
    <property type="entry name" value="Ribosome maturation protein SBDS, N-terminal domain"/>
    <property type="match status" value="1"/>
</dbReference>
<evidence type="ECO:0000256" key="7">
    <source>
        <dbReference type="ARBA" id="ARBA00049708"/>
    </source>
</evidence>
<evidence type="ECO:0000256" key="1">
    <source>
        <dbReference type="ARBA" id="ARBA00004123"/>
    </source>
</evidence>
<dbReference type="Gene3D" id="1.10.10.900">
    <property type="entry name" value="SBDS protein C-terminal domain, subdomain 1"/>
    <property type="match status" value="1"/>
</dbReference>
<comment type="caution">
    <text evidence="12">The sequence shown here is derived from an EMBL/GenBank/DDBJ whole genome shotgun (WGS) entry which is preliminary data.</text>
</comment>
<dbReference type="InterPro" id="IPR046928">
    <property type="entry name" value="SDO1/SBDS_C"/>
</dbReference>
<accession>A0A9W6SUG6</accession>
<keyword evidence="13" id="KW-1185">Reference proteome</keyword>
<keyword evidence="6" id="KW-0539">Nucleus</keyword>
<evidence type="ECO:0000259" key="10">
    <source>
        <dbReference type="Pfam" id="PF09377"/>
    </source>
</evidence>
<dbReference type="OrthoDB" id="10253092at2759"/>
<organism evidence="12 13">
    <name type="scientific">Candida boidinii</name>
    <name type="common">Yeast</name>
    <dbReference type="NCBI Taxonomy" id="5477"/>
    <lineage>
        <taxon>Eukaryota</taxon>
        <taxon>Fungi</taxon>
        <taxon>Dikarya</taxon>
        <taxon>Ascomycota</taxon>
        <taxon>Saccharomycotina</taxon>
        <taxon>Pichiomycetes</taxon>
        <taxon>Pichiales</taxon>
        <taxon>Pichiaceae</taxon>
        <taxon>Ogataea</taxon>
        <taxon>Ogataea/Candida clade</taxon>
    </lineage>
</organism>
<feature type="domain" description="Ribosome maturation protein SDO1/SBDS central" evidence="10">
    <location>
        <begin position="110"/>
        <end position="186"/>
    </location>
</feature>
<dbReference type="AlphaFoldDB" id="A0A9W6SUG6"/>
<evidence type="ECO:0000313" key="13">
    <source>
        <dbReference type="Proteomes" id="UP001165120"/>
    </source>
</evidence>
<keyword evidence="5" id="KW-0690">Ribosome biogenesis</keyword>
<dbReference type="FunFam" id="3.30.1250.10:FF:000001">
    <property type="entry name" value="SBDS, ribosome maturation factor"/>
    <property type="match status" value="1"/>
</dbReference>
<dbReference type="InterPro" id="IPR036786">
    <property type="entry name" value="Ribosome_mat_SBDS_N_sf"/>
</dbReference>
<feature type="domain" description="Ribosome maturation protein SDO1/SBDS C-terminal" evidence="11">
    <location>
        <begin position="188"/>
        <end position="263"/>
    </location>
</feature>
<name>A0A9W6SUG6_CANBO</name>
<dbReference type="Pfam" id="PF20268">
    <property type="entry name" value="SBDS_C"/>
    <property type="match status" value="1"/>
</dbReference>
<dbReference type="InterPro" id="IPR037188">
    <property type="entry name" value="Sdo1/SBDS_central_sf"/>
</dbReference>
<dbReference type="GO" id="GO:0005634">
    <property type="term" value="C:nucleus"/>
    <property type="evidence" value="ECO:0007669"/>
    <property type="project" value="UniProtKB-SubCell"/>
</dbReference>
<feature type="domain" description="Ribosome maturation protein SDO1/SBDS N-terminal" evidence="9">
    <location>
        <begin position="15"/>
        <end position="101"/>
    </location>
</feature>
<reference evidence="12" key="1">
    <citation type="submission" date="2023-04" db="EMBL/GenBank/DDBJ databases">
        <title>Candida boidinii NBRC 10035.</title>
        <authorList>
            <person name="Ichikawa N."/>
            <person name="Sato H."/>
            <person name="Tonouchi N."/>
        </authorList>
    </citation>
    <scope>NUCLEOTIDE SEQUENCE</scope>
    <source>
        <strain evidence="12">NBRC 10035</strain>
    </source>
</reference>
<dbReference type="InterPro" id="IPR002140">
    <property type="entry name" value="Sdo1/SBDS"/>
</dbReference>
<dbReference type="InterPro" id="IPR018978">
    <property type="entry name" value="SDO1/SBDS_central"/>
</dbReference>
<dbReference type="Pfam" id="PF09377">
    <property type="entry name" value="SBDS_domain_II"/>
    <property type="match status" value="1"/>
</dbReference>
<dbReference type="Proteomes" id="UP001165120">
    <property type="component" value="Unassembled WGS sequence"/>
</dbReference>